<proteinExistence type="predicted"/>
<reference evidence="1" key="1">
    <citation type="submission" date="2014-11" db="EMBL/GenBank/DDBJ databases">
        <authorList>
            <person name="Amaro Gonzalez C."/>
        </authorList>
    </citation>
    <scope>NUCLEOTIDE SEQUENCE</scope>
</reference>
<dbReference type="AlphaFoldDB" id="A0A0E9QNB0"/>
<dbReference type="EMBL" id="GBXM01090797">
    <property type="protein sequence ID" value="JAH17780.1"/>
    <property type="molecule type" value="Transcribed_RNA"/>
</dbReference>
<organism evidence="1">
    <name type="scientific">Anguilla anguilla</name>
    <name type="common">European freshwater eel</name>
    <name type="synonym">Muraena anguilla</name>
    <dbReference type="NCBI Taxonomy" id="7936"/>
    <lineage>
        <taxon>Eukaryota</taxon>
        <taxon>Metazoa</taxon>
        <taxon>Chordata</taxon>
        <taxon>Craniata</taxon>
        <taxon>Vertebrata</taxon>
        <taxon>Euteleostomi</taxon>
        <taxon>Actinopterygii</taxon>
        <taxon>Neopterygii</taxon>
        <taxon>Teleostei</taxon>
        <taxon>Anguilliformes</taxon>
        <taxon>Anguillidae</taxon>
        <taxon>Anguilla</taxon>
    </lineage>
</organism>
<name>A0A0E9QNB0_ANGAN</name>
<accession>A0A0E9QNB0</accession>
<evidence type="ECO:0000313" key="1">
    <source>
        <dbReference type="EMBL" id="JAH17780.1"/>
    </source>
</evidence>
<sequence length="60" mass="6788">MNAPQWGGYIKVVKIATSVLGGDNYRLQKKFKLILAPLMTHNQRAQMSAVERASGIFYYL</sequence>
<protein>
    <submittedName>
        <fullName evidence="1">Uncharacterized protein</fullName>
    </submittedName>
</protein>
<reference evidence="1" key="2">
    <citation type="journal article" date="2015" name="Fish Shellfish Immunol.">
        <title>Early steps in the European eel (Anguilla anguilla)-Vibrio vulnificus interaction in the gills: Role of the RtxA13 toxin.</title>
        <authorList>
            <person name="Callol A."/>
            <person name="Pajuelo D."/>
            <person name="Ebbesson L."/>
            <person name="Teles M."/>
            <person name="MacKenzie S."/>
            <person name="Amaro C."/>
        </authorList>
    </citation>
    <scope>NUCLEOTIDE SEQUENCE</scope>
</reference>